<dbReference type="InterPro" id="IPR010982">
    <property type="entry name" value="Lambda_DNA-bd_dom_sf"/>
</dbReference>
<feature type="domain" description="HTH cro/C1-type" evidence="2">
    <location>
        <begin position="28"/>
        <end position="82"/>
    </location>
</feature>
<dbReference type="Pfam" id="PF13560">
    <property type="entry name" value="HTH_31"/>
    <property type="match status" value="1"/>
</dbReference>
<dbReference type="Gene3D" id="1.10.260.40">
    <property type="entry name" value="lambda repressor-like DNA-binding domains"/>
    <property type="match status" value="1"/>
</dbReference>
<dbReference type="InterPro" id="IPR001387">
    <property type="entry name" value="Cro/C1-type_HTH"/>
</dbReference>
<comment type="caution">
    <text evidence="3">The sequence shown here is derived from an EMBL/GenBank/DDBJ whole genome shotgun (WGS) entry which is preliminary data.</text>
</comment>
<proteinExistence type="predicted"/>
<dbReference type="EMBL" id="JAVDYC010000001">
    <property type="protein sequence ID" value="MDR7328071.1"/>
    <property type="molecule type" value="Genomic_DNA"/>
</dbReference>
<organism evidence="3 4">
    <name type="scientific">Catenuloplanes niger</name>
    <dbReference type="NCBI Taxonomy" id="587534"/>
    <lineage>
        <taxon>Bacteria</taxon>
        <taxon>Bacillati</taxon>
        <taxon>Actinomycetota</taxon>
        <taxon>Actinomycetes</taxon>
        <taxon>Micromonosporales</taxon>
        <taxon>Micromonosporaceae</taxon>
        <taxon>Catenuloplanes</taxon>
    </lineage>
</organism>
<accession>A0AAE4A088</accession>
<dbReference type="SMART" id="SM00530">
    <property type="entry name" value="HTH_XRE"/>
    <property type="match status" value="1"/>
</dbReference>
<dbReference type="CDD" id="cd00093">
    <property type="entry name" value="HTH_XRE"/>
    <property type="match status" value="1"/>
</dbReference>
<evidence type="ECO:0000256" key="1">
    <source>
        <dbReference type="SAM" id="MobiDB-lite"/>
    </source>
</evidence>
<evidence type="ECO:0000313" key="3">
    <source>
        <dbReference type="EMBL" id="MDR7328071.1"/>
    </source>
</evidence>
<evidence type="ECO:0000259" key="2">
    <source>
        <dbReference type="PROSITE" id="PS50943"/>
    </source>
</evidence>
<protein>
    <submittedName>
        <fullName evidence="3">Transcriptional regulator with XRE-family HTH domain</fullName>
    </submittedName>
</protein>
<dbReference type="SUPFAM" id="SSF47413">
    <property type="entry name" value="lambda repressor-like DNA-binding domains"/>
    <property type="match status" value="1"/>
</dbReference>
<dbReference type="Proteomes" id="UP001183629">
    <property type="component" value="Unassembled WGS sequence"/>
</dbReference>
<dbReference type="Pfam" id="PF19054">
    <property type="entry name" value="DUF5753"/>
    <property type="match status" value="1"/>
</dbReference>
<dbReference type="PROSITE" id="PS50943">
    <property type="entry name" value="HTH_CROC1"/>
    <property type="match status" value="1"/>
</dbReference>
<name>A0AAE4A088_9ACTN</name>
<dbReference type="InterPro" id="IPR043917">
    <property type="entry name" value="DUF5753"/>
</dbReference>
<dbReference type="AlphaFoldDB" id="A0AAE4A088"/>
<reference evidence="3 4" key="1">
    <citation type="submission" date="2023-07" db="EMBL/GenBank/DDBJ databases">
        <title>Sequencing the genomes of 1000 actinobacteria strains.</title>
        <authorList>
            <person name="Klenk H.-P."/>
        </authorList>
    </citation>
    <scope>NUCLEOTIDE SEQUENCE [LARGE SCALE GENOMIC DNA]</scope>
    <source>
        <strain evidence="3 4">DSM 44711</strain>
    </source>
</reference>
<evidence type="ECO:0000313" key="4">
    <source>
        <dbReference type="Proteomes" id="UP001183629"/>
    </source>
</evidence>
<gene>
    <name evidence="3" type="ORF">J2S44_008321</name>
</gene>
<dbReference type="RefSeq" id="WP_310428942.1">
    <property type="nucleotide sequence ID" value="NZ_JAVDYC010000001.1"/>
</dbReference>
<dbReference type="GO" id="GO:0003677">
    <property type="term" value="F:DNA binding"/>
    <property type="evidence" value="ECO:0007669"/>
    <property type="project" value="InterPro"/>
</dbReference>
<feature type="region of interest" description="Disordered" evidence="1">
    <location>
        <begin position="1"/>
        <end position="22"/>
    </location>
</feature>
<sequence>MNDSGPEGGEVTAERPLPSRDESVGAVLARLRRDRGLSGASLAAMVGMSQPKISRLERGVGSPNPRDIETVARALGADEHLARDLARRTMVAQSQIADWRPAPDDLRGRQEIVADWDSSSGTVRDFAVTILPGILQTSQYAHAVLAAFDTLIHGPGGTSDERTILSAVTARLSRQEALTDPGKRFHMVIVENALRGPMCTPTEMLGQLAHLRDVAAFPTVTIEIIPEEAVVPVPFVHGFTMYDDQLLVIDIYHTGLASRGERDIGFYRRVFDAMAEHATDDIAPILDRHTRRLLAQIQRDLG</sequence>
<keyword evidence="4" id="KW-1185">Reference proteome</keyword>